<reference evidence="3" key="1">
    <citation type="journal article" date="2023" name="G3 (Bethesda)">
        <title>A reference genome for the long-term kleptoplast-retaining sea slug Elysia crispata morphotype clarki.</title>
        <authorList>
            <person name="Eastman K.E."/>
            <person name="Pendleton A.L."/>
            <person name="Shaikh M.A."/>
            <person name="Suttiyut T."/>
            <person name="Ogas R."/>
            <person name="Tomko P."/>
            <person name="Gavelis G."/>
            <person name="Widhalm J.R."/>
            <person name="Wisecaver J.H."/>
        </authorList>
    </citation>
    <scope>NUCLEOTIDE SEQUENCE</scope>
    <source>
        <strain evidence="3">ECLA1</strain>
    </source>
</reference>
<feature type="domain" description="Glycosyl hydrolase family 59 catalytic" evidence="2">
    <location>
        <begin position="54"/>
        <end position="93"/>
    </location>
</feature>
<evidence type="ECO:0000256" key="1">
    <source>
        <dbReference type="SAM" id="SignalP"/>
    </source>
</evidence>
<dbReference type="InterPro" id="IPR049161">
    <property type="entry name" value="GH59_cat"/>
</dbReference>
<dbReference type="Proteomes" id="UP001283361">
    <property type="component" value="Unassembled WGS sequence"/>
</dbReference>
<dbReference type="GO" id="GO:0006683">
    <property type="term" value="P:galactosylceramide catabolic process"/>
    <property type="evidence" value="ECO:0007669"/>
    <property type="project" value="InterPro"/>
</dbReference>
<dbReference type="Pfam" id="PF02057">
    <property type="entry name" value="Glyco_hydro_59"/>
    <property type="match status" value="1"/>
</dbReference>
<feature type="signal peptide" evidence="1">
    <location>
        <begin position="1"/>
        <end position="19"/>
    </location>
</feature>
<comment type="caution">
    <text evidence="3">The sequence shown here is derived from an EMBL/GenBank/DDBJ whole genome shotgun (WGS) entry which is preliminary data.</text>
</comment>
<dbReference type="Gene3D" id="3.20.20.80">
    <property type="entry name" value="Glycosidases"/>
    <property type="match status" value="1"/>
</dbReference>
<organism evidence="3 4">
    <name type="scientific">Elysia crispata</name>
    <name type="common">lettuce slug</name>
    <dbReference type="NCBI Taxonomy" id="231223"/>
    <lineage>
        <taxon>Eukaryota</taxon>
        <taxon>Metazoa</taxon>
        <taxon>Spiralia</taxon>
        <taxon>Lophotrochozoa</taxon>
        <taxon>Mollusca</taxon>
        <taxon>Gastropoda</taxon>
        <taxon>Heterobranchia</taxon>
        <taxon>Euthyneura</taxon>
        <taxon>Panpulmonata</taxon>
        <taxon>Sacoglossa</taxon>
        <taxon>Placobranchoidea</taxon>
        <taxon>Plakobranchidae</taxon>
        <taxon>Elysia</taxon>
    </lineage>
</organism>
<dbReference type="GO" id="GO:0004336">
    <property type="term" value="F:galactosylceramidase activity"/>
    <property type="evidence" value="ECO:0007669"/>
    <property type="project" value="InterPro"/>
</dbReference>
<protein>
    <recommendedName>
        <fullName evidence="2">Glycosyl hydrolase family 59 catalytic domain-containing protein</fullName>
    </recommendedName>
</protein>
<sequence length="96" mass="10603">MTFFKNIGTVLCIKYFVFACASPPEKVSFHVQSVPENDKNYVVFDDGPGLGRQFEGIGALSAGASSKLLVNYPQKQRDEILDYLFKPNFGASFANT</sequence>
<evidence type="ECO:0000313" key="4">
    <source>
        <dbReference type="Proteomes" id="UP001283361"/>
    </source>
</evidence>
<dbReference type="InterPro" id="IPR001286">
    <property type="entry name" value="Glyco_hydro_59"/>
</dbReference>
<dbReference type="AlphaFoldDB" id="A0AAE0Y361"/>
<name>A0AAE0Y361_9GAST</name>
<proteinExistence type="predicted"/>
<feature type="chain" id="PRO_5042260713" description="Glycosyl hydrolase family 59 catalytic domain-containing protein" evidence="1">
    <location>
        <begin position="20"/>
        <end position="96"/>
    </location>
</feature>
<keyword evidence="4" id="KW-1185">Reference proteome</keyword>
<dbReference type="GO" id="GO:0005764">
    <property type="term" value="C:lysosome"/>
    <property type="evidence" value="ECO:0007669"/>
    <property type="project" value="TreeGrafter"/>
</dbReference>
<dbReference type="PANTHER" id="PTHR15172:SF1">
    <property type="entry name" value="GALACTOCEREBROSIDASE"/>
    <property type="match status" value="1"/>
</dbReference>
<evidence type="ECO:0000259" key="2">
    <source>
        <dbReference type="Pfam" id="PF02057"/>
    </source>
</evidence>
<accession>A0AAE0Y361</accession>
<dbReference type="GO" id="GO:0016020">
    <property type="term" value="C:membrane"/>
    <property type="evidence" value="ECO:0007669"/>
    <property type="project" value="GOC"/>
</dbReference>
<keyword evidence="1" id="KW-0732">Signal</keyword>
<evidence type="ECO:0000313" key="3">
    <source>
        <dbReference type="EMBL" id="KAK3730431.1"/>
    </source>
</evidence>
<dbReference type="EMBL" id="JAWDGP010007081">
    <property type="protein sequence ID" value="KAK3730431.1"/>
    <property type="molecule type" value="Genomic_DNA"/>
</dbReference>
<dbReference type="PANTHER" id="PTHR15172">
    <property type="entry name" value="GALACTOCEREBROSIDASE"/>
    <property type="match status" value="1"/>
</dbReference>
<gene>
    <name evidence="3" type="ORF">RRG08_034752</name>
</gene>